<evidence type="ECO:0000256" key="4">
    <source>
        <dbReference type="ARBA" id="ARBA00022840"/>
    </source>
</evidence>
<dbReference type="GO" id="GO:0005524">
    <property type="term" value="F:ATP binding"/>
    <property type="evidence" value="ECO:0007669"/>
    <property type="project" value="UniProtKB-KW"/>
</dbReference>
<dbReference type="AlphaFoldDB" id="A0A382J6M9"/>
<keyword evidence="3" id="KW-0547">Nucleotide-binding</keyword>
<keyword evidence="4" id="KW-0067">ATP-binding</keyword>
<evidence type="ECO:0008006" key="6">
    <source>
        <dbReference type="Google" id="ProtNLM"/>
    </source>
</evidence>
<dbReference type="PANTHER" id="PTHR42711">
    <property type="entry name" value="ABC TRANSPORTER ATP-BINDING PROTEIN"/>
    <property type="match status" value="1"/>
</dbReference>
<sequence>WDLIKSFQKDGKTIVLTTHYMEEAEELCDRVAIIDEGKIIKINSPENLIEELTKSGFKTSKKIRAATLEDVFINLTGKSLRED</sequence>
<accession>A0A382J6M9</accession>
<dbReference type="InterPro" id="IPR027417">
    <property type="entry name" value="P-loop_NTPase"/>
</dbReference>
<proteinExistence type="inferred from homology"/>
<dbReference type="InterPro" id="IPR050763">
    <property type="entry name" value="ABC_transporter_ATP-binding"/>
</dbReference>
<evidence type="ECO:0000256" key="3">
    <source>
        <dbReference type="ARBA" id="ARBA00022741"/>
    </source>
</evidence>
<evidence type="ECO:0000256" key="1">
    <source>
        <dbReference type="ARBA" id="ARBA00005417"/>
    </source>
</evidence>
<comment type="similarity">
    <text evidence="1">Belongs to the ABC transporter superfamily.</text>
</comment>
<dbReference type="SUPFAM" id="SSF52540">
    <property type="entry name" value="P-loop containing nucleoside triphosphate hydrolases"/>
    <property type="match status" value="1"/>
</dbReference>
<dbReference type="PANTHER" id="PTHR42711:SF5">
    <property type="entry name" value="ABC TRANSPORTER ATP-BINDING PROTEIN NATA"/>
    <property type="match status" value="1"/>
</dbReference>
<name>A0A382J6M9_9ZZZZ</name>
<reference evidence="5" key="1">
    <citation type="submission" date="2018-05" db="EMBL/GenBank/DDBJ databases">
        <authorList>
            <person name="Lanie J.A."/>
            <person name="Ng W.-L."/>
            <person name="Kazmierczak K.M."/>
            <person name="Andrzejewski T.M."/>
            <person name="Davidsen T.M."/>
            <person name="Wayne K.J."/>
            <person name="Tettelin H."/>
            <person name="Glass J.I."/>
            <person name="Rusch D."/>
            <person name="Podicherti R."/>
            <person name="Tsui H.-C.T."/>
            <person name="Winkler M.E."/>
        </authorList>
    </citation>
    <scope>NUCLEOTIDE SEQUENCE</scope>
</reference>
<protein>
    <recommendedName>
        <fullName evidence="6">DUF4162 domain-containing protein</fullName>
    </recommendedName>
</protein>
<evidence type="ECO:0000256" key="2">
    <source>
        <dbReference type="ARBA" id="ARBA00022448"/>
    </source>
</evidence>
<feature type="non-terminal residue" evidence="5">
    <location>
        <position position="1"/>
    </location>
</feature>
<organism evidence="5">
    <name type="scientific">marine metagenome</name>
    <dbReference type="NCBI Taxonomy" id="408172"/>
    <lineage>
        <taxon>unclassified sequences</taxon>
        <taxon>metagenomes</taxon>
        <taxon>ecological metagenomes</taxon>
    </lineage>
</organism>
<keyword evidence="2" id="KW-0813">Transport</keyword>
<evidence type="ECO:0000313" key="5">
    <source>
        <dbReference type="EMBL" id="SVC07546.1"/>
    </source>
</evidence>
<dbReference type="EMBL" id="UINC01072127">
    <property type="protein sequence ID" value="SVC07546.1"/>
    <property type="molecule type" value="Genomic_DNA"/>
</dbReference>
<gene>
    <name evidence="5" type="ORF">METZ01_LOCUS260400</name>
</gene>
<dbReference type="Gene3D" id="3.40.50.300">
    <property type="entry name" value="P-loop containing nucleotide triphosphate hydrolases"/>
    <property type="match status" value="1"/>
</dbReference>